<comment type="caution">
    <text evidence="1">The sequence shown here is derived from an EMBL/GenBank/DDBJ whole genome shotgun (WGS) entry which is preliminary data.</text>
</comment>
<proteinExistence type="predicted"/>
<organism evidence="1 2">
    <name type="scientific">Paramuricea clavata</name>
    <name type="common">Red gorgonian</name>
    <name type="synonym">Violescent sea-whip</name>
    <dbReference type="NCBI Taxonomy" id="317549"/>
    <lineage>
        <taxon>Eukaryota</taxon>
        <taxon>Metazoa</taxon>
        <taxon>Cnidaria</taxon>
        <taxon>Anthozoa</taxon>
        <taxon>Octocorallia</taxon>
        <taxon>Malacalcyonacea</taxon>
        <taxon>Plexauridae</taxon>
        <taxon>Paramuricea</taxon>
    </lineage>
</organism>
<evidence type="ECO:0000313" key="2">
    <source>
        <dbReference type="Proteomes" id="UP001152795"/>
    </source>
</evidence>
<dbReference type="Proteomes" id="UP001152795">
    <property type="component" value="Unassembled WGS sequence"/>
</dbReference>
<dbReference type="AlphaFoldDB" id="A0A7D9JS81"/>
<keyword evidence="2" id="KW-1185">Reference proteome</keyword>
<sequence length="711" mass="78968">MSLSMFVIPLLLLTTAVQRGVSFNVGYVTMPLFEMLVKDLPQDESESADDYTGGALVTAFYAKVRTLDVWRASTLGLDVILRDKATTIITDAKVQFERGALVTENLVGYNCTRYCYNVSVATILSATGWTEDRLDGKVEPIVRMGDIHGALVKAIEERFCCNMTEIAILLGLDPVTGVQQTAADINVWESFVPHVNEQTIQCKADELQVTTSELAELLRTDLATLRSYDLNEMDLHFFPAYEDLLRRKNLFETRSILTGGLFANWQSSTMAHFANSVSQFSPRDLQILYRWQAPQLFAIENIPMSIFQSGCTTVSLTDSLFVLSQTLFGHSTNLPNCDVAFLLSRSFDEVSTKFTISSLSTQNVLEIFRTSSGKPSWFDIYQLLQLNVDEGIWVESPTLSQVALFRGIALNSLTAQSSIPIAISNIKTFNTSSTLNTIMTANYNSFLSTLLNTYGYTTSGLALAAGITVSQLNSLTIQGAHNLVIDSIQARYRINDVASLLGINTHVLISLPSFEWQRVVTASIQNAFAQSADAYSVFLSAGGVQIATIAGGFSAIQVSDSVTYHADRITPTELATCLNRQLSDIYAMSFAQYHQFHTNNIVTLLRNKLRYETQTMDVLLTSIAQDFEDVKSSTVAQVITLLTGMTIENVQCLYGWNTTFVNTDLALTFQNANETRLCNDFLGRTMFDIVRIISQTPNKICCKYLTNFKYF</sequence>
<gene>
    <name evidence="1" type="ORF">PACLA_8A016859</name>
</gene>
<evidence type="ECO:0000313" key="1">
    <source>
        <dbReference type="EMBL" id="CAB4035481.1"/>
    </source>
</evidence>
<dbReference type="EMBL" id="CACRXK020021092">
    <property type="protein sequence ID" value="CAB4035481.1"/>
    <property type="molecule type" value="Genomic_DNA"/>
</dbReference>
<reference evidence="1" key="1">
    <citation type="submission" date="2020-04" db="EMBL/GenBank/DDBJ databases">
        <authorList>
            <person name="Alioto T."/>
            <person name="Alioto T."/>
            <person name="Gomez Garrido J."/>
        </authorList>
    </citation>
    <scope>NUCLEOTIDE SEQUENCE</scope>
    <source>
        <strain evidence="1">A484AB</strain>
    </source>
</reference>
<protein>
    <submittedName>
        <fullName evidence="1">Uncharacterized protein</fullName>
    </submittedName>
</protein>
<name>A0A7D9JS81_PARCT</name>
<dbReference type="OrthoDB" id="10567143at2759"/>
<accession>A0A7D9JS81</accession>